<feature type="transmembrane region" description="Helical" evidence="5">
    <location>
        <begin position="20"/>
        <end position="37"/>
    </location>
</feature>
<dbReference type="Gene3D" id="2.40.50.140">
    <property type="entry name" value="Nucleic acid-binding proteins"/>
    <property type="match status" value="1"/>
</dbReference>
<reference evidence="7 8" key="1">
    <citation type="submission" date="2016-10" db="EMBL/GenBank/DDBJ databases">
        <authorList>
            <person name="de Groot N.N."/>
        </authorList>
    </citation>
    <scope>NUCLEOTIDE SEQUENCE [LARGE SCALE GENOMIC DNA]</scope>
    <source>
        <strain evidence="7 8">DSM 12992</strain>
    </source>
</reference>
<keyword evidence="2 5" id="KW-0812">Transmembrane</keyword>
<dbReference type="Pfam" id="PF01957">
    <property type="entry name" value="NfeD"/>
    <property type="match status" value="1"/>
</dbReference>
<evidence type="ECO:0000256" key="1">
    <source>
        <dbReference type="ARBA" id="ARBA00004141"/>
    </source>
</evidence>
<evidence type="ECO:0000256" key="5">
    <source>
        <dbReference type="SAM" id="Phobius"/>
    </source>
</evidence>
<dbReference type="AlphaFoldDB" id="A0A1I1MW50"/>
<keyword evidence="4 5" id="KW-0472">Membrane</keyword>
<dbReference type="EMBL" id="FOMG01000012">
    <property type="protein sequence ID" value="SFC89336.1"/>
    <property type="molecule type" value="Genomic_DNA"/>
</dbReference>
<organism evidence="7 8">
    <name type="scientific">Clostridium uliginosum</name>
    <dbReference type="NCBI Taxonomy" id="119641"/>
    <lineage>
        <taxon>Bacteria</taxon>
        <taxon>Bacillati</taxon>
        <taxon>Bacillota</taxon>
        <taxon>Clostridia</taxon>
        <taxon>Eubacteriales</taxon>
        <taxon>Clostridiaceae</taxon>
        <taxon>Clostridium</taxon>
    </lineage>
</organism>
<evidence type="ECO:0000256" key="3">
    <source>
        <dbReference type="ARBA" id="ARBA00022989"/>
    </source>
</evidence>
<keyword evidence="7" id="KW-0378">Hydrolase</keyword>
<protein>
    <submittedName>
        <fullName evidence="7">Membrane protein implicated in regulation of membrane protease activity</fullName>
    </submittedName>
</protein>
<feature type="transmembrane region" description="Helical" evidence="5">
    <location>
        <begin position="66"/>
        <end position="88"/>
    </location>
</feature>
<evidence type="ECO:0000313" key="8">
    <source>
        <dbReference type="Proteomes" id="UP000199263"/>
    </source>
</evidence>
<keyword evidence="7" id="KW-0645">Protease</keyword>
<accession>A0A1I1MW50</accession>
<dbReference type="SUPFAM" id="SSF141322">
    <property type="entry name" value="NfeD domain-like"/>
    <property type="match status" value="1"/>
</dbReference>
<keyword evidence="3 5" id="KW-1133">Transmembrane helix</keyword>
<keyword evidence="8" id="KW-1185">Reference proteome</keyword>
<comment type="subcellular location">
    <subcellularLocation>
        <location evidence="1">Membrane</location>
        <topology evidence="1">Multi-pass membrane protein</topology>
    </subcellularLocation>
</comment>
<evidence type="ECO:0000256" key="2">
    <source>
        <dbReference type="ARBA" id="ARBA00022692"/>
    </source>
</evidence>
<dbReference type="PANTHER" id="PTHR33507">
    <property type="entry name" value="INNER MEMBRANE PROTEIN YBBJ"/>
    <property type="match status" value="1"/>
</dbReference>
<dbReference type="Proteomes" id="UP000199263">
    <property type="component" value="Unassembled WGS sequence"/>
</dbReference>
<dbReference type="InterPro" id="IPR052165">
    <property type="entry name" value="Membrane_assoc_protease"/>
</dbReference>
<evidence type="ECO:0000256" key="4">
    <source>
        <dbReference type="ARBA" id="ARBA00023136"/>
    </source>
</evidence>
<dbReference type="GO" id="GO:0008233">
    <property type="term" value="F:peptidase activity"/>
    <property type="evidence" value="ECO:0007669"/>
    <property type="project" value="UniProtKB-KW"/>
</dbReference>
<evidence type="ECO:0000313" key="7">
    <source>
        <dbReference type="EMBL" id="SFC89336.1"/>
    </source>
</evidence>
<name>A0A1I1MW50_9CLOT</name>
<dbReference type="STRING" id="119641.SAMN05421842_11272"/>
<dbReference type="InterPro" id="IPR002810">
    <property type="entry name" value="NfeD-like_C"/>
</dbReference>
<dbReference type="PANTHER" id="PTHR33507:SF3">
    <property type="entry name" value="INNER MEMBRANE PROTEIN YBBJ"/>
    <property type="match status" value="1"/>
</dbReference>
<gene>
    <name evidence="7" type="ORF">SAMN05421842_11272</name>
</gene>
<feature type="domain" description="NfeD-like C-terminal" evidence="6">
    <location>
        <begin position="104"/>
        <end position="159"/>
    </location>
</feature>
<feature type="transmembrane region" description="Helical" evidence="5">
    <location>
        <begin position="44"/>
        <end position="60"/>
    </location>
</feature>
<dbReference type="InterPro" id="IPR012340">
    <property type="entry name" value="NA-bd_OB-fold"/>
</dbReference>
<evidence type="ECO:0000259" key="6">
    <source>
        <dbReference type="Pfam" id="PF01957"/>
    </source>
</evidence>
<proteinExistence type="predicted"/>
<sequence length="164" mass="18461">MENLVINDILSTVNTKEENIVTSLIFWIVVGIAVFLLDIFTSSFLFVWFSIGAIAAFIAGCLNANFVVQAIIFLVVSIIAISIGYPWIRKKYKNCEHRTPLMEENYIGRVMIAEKDIESKVTLKVSGIYWTGINEGDLIHEGENFVISGIQGTKLKIKKVEEEK</sequence>
<dbReference type="GO" id="GO:0005886">
    <property type="term" value="C:plasma membrane"/>
    <property type="evidence" value="ECO:0007669"/>
    <property type="project" value="TreeGrafter"/>
</dbReference>
<dbReference type="GO" id="GO:0006508">
    <property type="term" value="P:proteolysis"/>
    <property type="evidence" value="ECO:0007669"/>
    <property type="project" value="UniProtKB-KW"/>
</dbReference>